<proteinExistence type="predicted"/>
<protein>
    <submittedName>
        <fullName evidence="1">Uncharacterized protein</fullName>
    </submittedName>
</protein>
<dbReference type="EMBL" id="KN832972">
    <property type="protein sequence ID" value="KIM91260.1"/>
    <property type="molecule type" value="Genomic_DNA"/>
</dbReference>
<reference evidence="1 2" key="1">
    <citation type="submission" date="2014-04" db="EMBL/GenBank/DDBJ databases">
        <authorList>
            <consortium name="DOE Joint Genome Institute"/>
            <person name="Kuo A."/>
            <person name="Tarkka M."/>
            <person name="Buscot F."/>
            <person name="Kohler A."/>
            <person name="Nagy L.G."/>
            <person name="Floudas D."/>
            <person name="Copeland A."/>
            <person name="Barry K.W."/>
            <person name="Cichocki N."/>
            <person name="Veneault-Fourrey C."/>
            <person name="LaButti K."/>
            <person name="Lindquist E.A."/>
            <person name="Lipzen A."/>
            <person name="Lundell T."/>
            <person name="Morin E."/>
            <person name="Murat C."/>
            <person name="Sun H."/>
            <person name="Tunlid A."/>
            <person name="Henrissat B."/>
            <person name="Grigoriev I.V."/>
            <person name="Hibbett D.S."/>
            <person name="Martin F."/>
            <person name="Nordberg H.P."/>
            <person name="Cantor M.N."/>
            <person name="Hua S.X."/>
        </authorList>
    </citation>
    <scope>NUCLEOTIDE SEQUENCE [LARGE SCALE GENOMIC DNA]</scope>
    <source>
        <strain evidence="1 2">F 1598</strain>
    </source>
</reference>
<dbReference type="InParanoid" id="A0A0C3G4S8"/>
<evidence type="ECO:0000313" key="1">
    <source>
        <dbReference type="EMBL" id="KIM91260.1"/>
    </source>
</evidence>
<accession>A0A0C3G4S8</accession>
<name>A0A0C3G4S8_PILCF</name>
<gene>
    <name evidence="1" type="ORF">PILCRDRAFT_170722</name>
</gene>
<dbReference type="HOGENOM" id="CLU_2062351_0_0_1"/>
<sequence length="119" mass="13484">MHASDLVEMGSWRYCIQQLQTSTRRALQKMTPFIGIRGGHSSCGSRSSLVLIALMHPWLSESLHDIRAARECYSVSVIRSFKLRNPGISDFVQRPLSDLDVLGLVYYALRVTCYEHVVV</sequence>
<reference evidence="2" key="2">
    <citation type="submission" date="2015-01" db="EMBL/GenBank/DDBJ databases">
        <title>Evolutionary Origins and Diversification of the Mycorrhizal Mutualists.</title>
        <authorList>
            <consortium name="DOE Joint Genome Institute"/>
            <consortium name="Mycorrhizal Genomics Consortium"/>
            <person name="Kohler A."/>
            <person name="Kuo A."/>
            <person name="Nagy L.G."/>
            <person name="Floudas D."/>
            <person name="Copeland A."/>
            <person name="Barry K.W."/>
            <person name="Cichocki N."/>
            <person name="Veneault-Fourrey C."/>
            <person name="LaButti K."/>
            <person name="Lindquist E.A."/>
            <person name="Lipzen A."/>
            <person name="Lundell T."/>
            <person name="Morin E."/>
            <person name="Murat C."/>
            <person name="Riley R."/>
            <person name="Ohm R."/>
            <person name="Sun H."/>
            <person name="Tunlid A."/>
            <person name="Henrissat B."/>
            <person name="Grigoriev I.V."/>
            <person name="Hibbett D.S."/>
            <person name="Martin F."/>
        </authorList>
    </citation>
    <scope>NUCLEOTIDE SEQUENCE [LARGE SCALE GENOMIC DNA]</scope>
    <source>
        <strain evidence="2">F 1598</strain>
    </source>
</reference>
<evidence type="ECO:0000313" key="2">
    <source>
        <dbReference type="Proteomes" id="UP000054166"/>
    </source>
</evidence>
<dbReference type="Proteomes" id="UP000054166">
    <property type="component" value="Unassembled WGS sequence"/>
</dbReference>
<organism evidence="1 2">
    <name type="scientific">Piloderma croceum (strain F 1598)</name>
    <dbReference type="NCBI Taxonomy" id="765440"/>
    <lineage>
        <taxon>Eukaryota</taxon>
        <taxon>Fungi</taxon>
        <taxon>Dikarya</taxon>
        <taxon>Basidiomycota</taxon>
        <taxon>Agaricomycotina</taxon>
        <taxon>Agaricomycetes</taxon>
        <taxon>Agaricomycetidae</taxon>
        <taxon>Atheliales</taxon>
        <taxon>Atheliaceae</taxon>
        <taxon>Piloderma</taxon>
    </lineage>
</organism>
<dbReference type="AlphaFoldDB" id="A0A0C3G4S8"/>
<keyword evidence="2" id="KW-1185">Reference proteome</keyword>